<dbReference type="PANTHER" id="PTHR43415">
    <property type="entry name" value="SPERMIDINE N(1)-ACETYLTRANSFERASE"/>
    <property type="match status" value="1"/>
</dbReference>
<keyword evidence="3" id="KW-0808">Transferase</keyword>
<dbReference type="InterPro" id="IPR000182">
    <property type="entry name" value="GNAT_dom"/>
</dbReference>
<dbReference type="Pfam" id="PF00583">
    <property type="entry name" value="Acetyltransf_1"/>
    <property type="match status" value="1"/>
</dbReference>
<reference evidence="3" key="1">
    <citation type="journal article" date="2020" name="Stud. Mycol.">
        <title>101 Dothideomycetes genomes: a test case for predicting lifestyles and emergence of pathogens.</title>
        <authorList>
            <person name="Haridas S."/>
            <person name="Albert R."/>
            <person name="Binder M."/>
            <person name="Bloem J."/>
            <person name="Labutti K."/>
            <person name="Salamov A."/>
            <person name="Andreopoulos B."/>
            <person name="Baker S."/>
            <person name="Barry K."/>
            <person name="Bills G."/>
            <person name="Bluhm B."/>
            <person name="Cannon C."/>
            <person name="Castanera R."/>
            <person name="Culley D."/>
            <person name="Daum C."/>
            <person name="Ezra D."/>
            <person name="Gonzalez J."/>
            <person name="Henrissat B."/>
            <person name="Kuo A."/>
            <person name="Liang C."/>
            <person name="Lipzen A."/>
            <person name="Lutzoni F."/>
            <person name="Magnuson J."/>
            <person name="Mondo S."/>
            <person name="Nolan M."/>
            <person name="Ohm R."/>
            <person name="Pangilinan J."/>
            <person name="Park H.-J."/>
            <person name="Ramirez L."/>
            <person name="Alfaro M."/>
            <person name="Sun H."/>
            <person name="Tritt A."/>
            <person name="Yoshinaga Y."/>
            <person name="Zwiers L.-H."/>
            <person name="Turgeon B."/>
            <person name="Goodwin S."/>
            <person name="Spatafora J."/>
            <person name="Crous P."/>
            <person name="Grigoriev I."/>
        </authorList>
    </citation>
    <scope>NUCLEOTIDE SEQUENCE</scope>
    <source>
        <strain evidence="3">CBS 122681</strain>
    </source>
</reference>
<dbReference type="Gene3D" id="3.40.630.30">
    <property type="match status" value="1"/>
</dbReference>
<dbReference type="PROSITE" id="PS51186">
    <property type="entry name" value="GNAT"/>
    <property type="match status" value="1"/>
</dbReference>
<feature type="region of interest" description="Disordered" evidence="1">
    <location>
        <begin position="78"/>
        <end position="117"/>
    </location>
</feature>
<evidence type="ECO:0000313" key="3">
    <source>
        <dbReference type="EMBL" id="KAF2652383.1"/>
    </source>
</evidence>
<dbReference type="GO" id="GO:0016747">
    <property type="term" value="F:acyltransferase activity, transferring groups other than amino-acyl groups"/>
    <property type="evidence" value="ECO:0007669"/>
    <property type="project" value="InterPro"/>
</dbReference>
<keyword evidence="4" id="KW-1185">Reference proteome</keyword>
<dbReference type="PANTHER" id="PTHR43415:SF3">
    <property type="entry name" value="GNAT-FAMILY ACETYLTRANSFERASE"/>
    <property type="match status" value="1"/>
</dbReference>
<dbReference type="EMBL" id="MU004403">
    <property type="protein sequence ID" value="KAF2652383.1"/>
    <property type="molecule type" value="Genomic_DNA"/>
</dbReference>
<dbReference type="AlphaFoldDB" id="A0A6A6T0I2"/>
<dbReference type="SUPFAM" id="SSF55729">
    <property type="entry name" value="Acyl-CoA N-acyltransferases (Nat)"/>
    <property type="match status" value="1"/>
</dbReference>
<organism evidence="3 4">
    <name type="scientific">Lophiostoma macrostomum CBS 122681</name>
    <dbReference type="NCBI Taxonomy" id="1314788"/>
    <lineage>
        <taxon>Eukaryota</taxon>
        <taxon>Fungi</taxon>
        <taxon>Dikarya</taxon>
        <taxon>Ascomycota</taxon>
        <taxon>Pezizomycotina</taxon>
        <taxon>Dothideomycetes</taxon>
        <taxon>Pleosporomycetidae</taxon>
        <taxon>Pleosporales</taxon>
        <taxon>Lophiostomataceae</taxon>
        <taxon>Lophiostoma</taxon>
    </lineage>
</organism>
<accession>A0A6A6T0I2</accession>
<proteinExistence type="predicted"/>
<dbReference type="CDD" id="cd04301">
    <property type="entry name" value="NAT_SF"/>
    <property type="match status" value="1"/>
</dbReference>
<feature type="compositionally biased region" description="Basic and acidic residues" evidence="1">
    <location>
        <begin position="101"/>
        <end position="117"/>
    </location>
</feature>
<dbReference type="InterPro" id="IPR016181">
    <property type="entry name" value="Acyl_CoA_acyltransferase"/>
</dbReference>
<sequence>MPPSQKDPFTSSRLTYRAIQTPEDNNLFQAINDDRQGYMNSNATNNMLPGISQSQKFQKEVADDCLLGAVICITPSPTPAPDPLALLTAPQHGGRTAHSNGEPDREREREEAEAEGNHYPEEVNASRIFREPQPKARKEYGTPIGEIHLKSLPASLSHHRTSEIGLDILPEYQGRGYGSEAINWALDYAFRRAALHRVSIRAFGWNEGALRLYGRLGFREEGRLRESLWHEGRWWDGVIFGMLEGEWAELRRREG</sequence>
<dbReference type="Proteomes" id="UP000799324">
    <property type="component" value="Unassembled WGS sequence"/>
</dbReference>
<dbReference type="OrthoDB" id="64477at2759"/>
<gene>
    <name evidence="3" type="ORF">K491DRAFT_695620</name>
</gene>
<keyword evidence="3" id="KW-0012">Acyltransferase</keyword>
<feature type="domain" description="N-acetyltransferase" evidence="2">
    <location>
        <begin position="95"/>
        <end position="245"/>
    </location>
</feature>
<name>A0A6A6T0I2_9PLEO</name>
<evidence type="ECO:0000259" key="2">
    <source>
        <dbReference type="PROSITE" id="PS51186"/>
    </source>
</evidence>
<evidence type="ECO:0000256" key="1">
    <source>
        <dbReference type="SAM" id="MobiDB-lite"/>
    </source>
</evidence>
<protein>
    <submittedName>
        <fullName evidence="3">Acyl-CoA N-acyltransferase</fullName>
    </submittedName>
</protein>
<evidence type="ECO:0000313" key="4">
    <source>
        <dbReference type="Proteomes" id="UP000799324"/>
    </source>
</evidence>